<accession>A0A941IIK5</accession>
<evidence type="ECO:0000313" key="4">
    <source>
        <dbReference type="Proteomes" id="UP000676325"/>
    </source>
</evidence>
<evidence type="ECO:0000256" key="2">
    <source>
        <dbReference type="SAM" id="SignalP"/>
    </source>
</evidence>
<gene>
    <name evidence="3" type="ORF">KDK95_11285</name>
</gene>
<comment type="caution">
    <text evidence="3">The sequence shown here is derived from an EMBL/GenBank/DDBJ whole genome shotgun (WGS) entry which is preliminary data.</text>
</comment>
<feature type="signal peptide" evidence="2">
    <location>
        <begin position="1"/>
        <end position="27"/>
    </location>
</feature>
<keyword evidence="4" id="KW-1185">Reference proteome</keyword>
<keyword evidence="2" id="KW-0732">Signal</keyword>
<feature type="region of interest" description="Disordered" evidence="1">
    <location>
        <begin position="33"/>
        <end position="53"/>
    </location>
</feature>
<evidence type="ECO:0000313" key="3">
    <source>
        <dbReference type="EMBL" id="MBR7826887.1"/>
    </source>
</evidence>
<dbReference type="EMBL" id="JAGSOH010000024">
    <property type="protein sequence ID" value="MBR7826887.1"/>
    <property type="molecule type" value="Genomic_DNA"/>
</dbReference>
<reference evidence="3" key="1">
    <citation type="submission" date="2021-04" db="EMBL/GenBank/DDBJ databases">
        <title>Genome based classification of Actinospica acidithermotolerans sp. nov., an actinobacterium isolated from an Indonesian hot spring.</title>
        <authorList>
            <person name="Kusuma A.B."/>
            <person name="Putra K.E."/>
            <person name="Nafisah S."/>
            <person name="Loh J."/>
            <person name="Nouioui I."/>
            <person name="Goodfellow M."/>
        </authorList>
    </citation>
    <scope>NUCLEOTIDE SEQUENCE</scope>
    <source>
        <strain evidence="3">MGRD01-02</strain>
    </source>
</reference>
<feature type="chain" id="PRO_5038866972" evidence="2">
    <location>
        <begin position="28"/>
        <end position="131"/>
    </location>
</feature>
<evidence type="ECO:0000256" key="1">
    <source>
        <dbReference type="SAM" id="MobiDB-lite"/>
    </source>
</evidence>
<name>A0A941IIK5_9ACTN</name>
<sequence>MDLSTSGPWRRRLALAAAASGLCAALASCTTTTPPTSGSTASNAPNTAGNWSGAQKNAGEIALAGSPINNTPAEAACVVRFAAATESWQDFLAAVTMIQQSGAPIGVVGGPLSQAAAKCAAGPVTVVRVTS</sequence>
<feature type="compositionally biased region" description="Polar residues" evidence="1">
    <location>
        <begin position="43"/>
        <end position="53"/>
    </location>
</feature>
<protein>
    <submittedName>
        <fullName evidence="3">Uncharacterized protein</fullName>
    </submittedName>
</protein>
<feature type="compositionally biased region" description="Low complexity" evidence="1">
    <location>
        <begin position="33"/>
        <end position="42"/>
    </location>
</feature>
<dbReference type="RefSeq" id="WP_212518031.1">
    <property type="nucleotide sequence ID" value="NZ_JAGSOH010000024.1"/>
</dbReference>
<dbReference type="AlphaFoldDB" id="A0A941IIK5"/>
<organism evidence="3 4">
    <name type="scientific">Actinospica acidithermotolerans</name>
    <dbReference type="NCBI Taxonomy" id="2828514"/>
    <lineage>
        <taxon>Bacteria</taxon>
        <taxon>Bacillati</taxon>
        <taxon>Actinomycetota</taxon>
        <taxon>Actinomycetes</taxon>
        <taxon>Catenulisporales</taxon>
        <taxon>Actinospicaceae</taxon>
        <taxon>Actinospica</taxon>
    </lineage>
</organism>
<proteinExistence type="predicted"/>
<dbReference type="Proteomes" id="UP000676325">
    <property type="component" value="Unassembled WGS sequence"/>
</dbReference>